<dbReference type="EMBL" id="ML977173">
    <property type="protein sequence ID" value="KAF1983622.1"/>
    <property type="molecule type" value="Genomic_DNA"/>
</dbReference>
<accession>A0A6G1GS35</accession>
<name>A0A6G1GS35_9PEZI</name>
<keyword evidence="1" id="KW-0732">Signal</keyword>
<proteinExistence type="predicted"/>
<dbReference type="AlphaFoldDB" id="A0A6G1GS35"/>
<evidence type="ECO:0000256" key="1">
    <source>
        <dbReference type="SAM" id="SignalP"/>
    </source>
</evidence>
<evidence type="ECO:0000313" key="2">
    <source>
        <dbReference type="EMBL" id="KAF1983622.1"/>
    </source>
</evidence>
<feature type="signal peptide" evidence="1">
    <location>
        <begin position="1"/>
        <end position="19"/>
    </location>
</feature>
<protein>
    <submittedName>
        <fullName evidence="2">Uncharacterized protein</fullName>
    </submittedName>
</protein>
<dbReference type="Proteomes" id="UP000800041">
    <property type="component" value="Unassembled WGS sequence"/>
</dbReference>
<organism evidence="2 3">
    <name type="scientific">Aulographum hederae CBS 113979</name>
    <dbReference type="NCBI Taxonomy" id="1176131"/>
    <lineage>
        <taxon>Eukaryota</taxon>
        <taxon>Fungi</taxon>
        <taxon>Dikarya</taxon>
        <taxon>Ascomycota</taxon>
        <taxon>Pezizomycotina</taxon>
        <taxon>Dothideomycetes</taxon>
        <taxon>Pleosporomycetidae</taxon>
        <taxon>Aulographales</taxon>
        <taxon>Aulographaceae</taxon>
    </lineage>
</organism>
<gene>
    <name evidence="2" type="ORF">K402DRAFT_396377</name>
</gene>
<keyword evidence="3" id="KW-1185">Reference proteome</keyword>
<evidence type="ECO:0000313" key="3">
    <source>
        <dbReference type="Proteomes" id="UP000800041"/>
    </source>
</evidence>
<sequence>MVSFIAIFVTAAAAAAVSARGPGGVTVCDKIDLGGTCTPVTVQHKKCYGKPFNFSDNIRSADPDKNTICMMYEKPNCPRDTVGLPLGRMWMKLDPWNKAGAESFMCFTEQRNGDH</sequence>
<reference evidence="2" key="1">
    <citation type="journal article" date="2020" name="Stud. Mycol.">
        <title>101 Dothideomycetes genomes: a test case for predicting lifestyles and emergence of pathogens.</title>
        <authorList>
            <person name="Haridas S."/>
            <person name="Albert R."/>
            <person name="Binder M."/>
            <person name="Bloem J."/>
            <person name="Labutti K."/>
            <person name="Salamov A."/>
            <person name="Andreopoulos B."/>
            <person name="Baker S."/>
            <person name="Barry K."/>
            <person name="Bills G."/>
            <person name="Bluhm B."/>
            <person name="Cannon C."/>
            <person name="Castanera R."/>
            <person name="Culley D."/>
            <person name="Daum C."/>
            <person name="Ezra D."/>
            <person name="Gonzalez J."/>
            <person name="Henrissat B."/>
            <person name="Kuo A."/>
            <person name="Liang C."/>
            <person name="Lipzen A."/>
            <person name="Lutzoni F."/>
            <person name="Magnuson J."/>
            <person name="Mondo S."/>
            <person name="Nolan M."/>
            <person name="Ohm R."/>
            <person name="Pangilinan J."/>
            <person name="Park H.-J."/>
            <person name="Ramirez L."/>
            <person name="Alfaro M."/>
            <person name="Sun H."/>
            <person name="Tritt A."/>
            <person name="Yoshinaga Y."/>
            <person name="Zwiers L.-H."/>
            <person name="Turgeon B."/>
            <person name="Goodwin S."/>
            <person name="Spatafora J."/>
            <person name="Crous P."/>
            <person name="Grigoriev I."/>
        </authorList>
    </citation>
    <scope>NUCLEOTIDE SEQUENCE</scope>
    <source>
        <strain evidence="2">CBS 113979</strain>
    </source>
</reference>
<feature type="chain" id="PRO_5026146762" evidence="1">
    <location>
        <begin position="20"/>
        <end position="115"/>
    </location>
</feature>